<feature type="chain" id="PRO_5042289349" description="Lipoprotein" evidence="2">
    <location>
        <begin position="19"/>
        <end position="143"/>
    </location>
</feature>
<protein>
    <recommendedName>
        <fullName evidence="5">Lipoprotein</fullName>
    </recommendedName>
</protein>
<feature type="signal peptide" evidence="2">
    <location>
        <begin position="1"/>
        <end position="18"/>
    </location>
</feature>
<name>A0AAC9NMF2_VIRHA</name>
<dbReference type="Proteomes" id="UP000182945">
    <property type="component" value="Chromosome"/>
</dbReference>
<dbReference type="AlphaFoldDB" id="A0AAC9NMF2"/>
<feature type="compositionally biased region" description="Acidic residues" evidence="1">
    <location>
        <begin position="30"/>
        <end position="45"/>
    </location>
</feature>
<dbReference type="KEGG" id="vhl:BME96_18660"/>
<dbReference type="PROSITE" id="PS51257">
    <property type="entry name" value="PROKAR_LIPOPROTEIN"/>
    <property type="match status" value="1"/>
</dbReference>
<evidence type="ECO:0000313" key="4">
    <source>
        <dbReference type="Proteomes" id="UP000182945"/>
    </source>
</evidence>
<dbReference type="EMBL" id="CP017962">
    <property type="protein sequence ID" value="APC50095.1"/>
    <property type="molecule type" value="Genomic_DNA"/>
</dbReference>
<evidence type="ECO:0000256" key="2">
    <source>
        <dbReference type="SAM" id="SignalP"/>
    </source>
</evidence>
<organism evidence="3 4">
    <name type="scientific">Virgibacillus halodenitrificans</name>
    <name type="common">Bacillus halodenitrificans</name>
    <dbReference type="NCBI Taxonomy" id="1482"/>
    <lineage>
        <taxon>Bacteria</taxon>
        <taxon>Bacillati</taxon>
        <taxon>Bacillota</taxon>
        <taxon>Bacilli</taxon>
        <taxon>Bacillales</taxon>
        <taxon>Bacillaceae</taxon>
        <taxon>Virgibacillus</taxon>
    </lineage>
</organism>
<evidence type="ECO:0000313" key="3">
    <source>
        <dbReference type="EMBL" id="APC50095.1"/>
    </source>
</evidence>
<dbReference type="GeneID" id="71516436"/>
<evidence type="ECO:0000256" key="1">
    <source>
        <dbReference type="SAM" id="MobiDB-lite"/>
    </source>
</evidence>
<gene>
    <name evidence="3" type="ORF">BME96_18660</name>
</gene>
<reference evidence="3 4" key="1">
    <citation type="submission" date="2016-11" db="EMBL/GenBank/DDBJ databases">
        <title>Complete genome sequencing of Virgibacillus halodenitrificans PDB-F2.</title>
        <authorList>
            <person name="Sun Z."/>
            <person name="Zhou Y."/>
            <person name="Li H."/>
        </authorList>
    </citation>
    <scope>NUCLEOTIDE SEQUENCE [LARGE SCALE GENOMIC DNA]</scope>
    <source>
        <strain evidence="3 4">PDB-F2</strain>
    </source>
</reference>
<feature type="compositionally biased region" description="Basic and acidic residues" evidence="1">
    <location>
        <begin position="48"/>
        <end position="57"/>
    </location>
</feature>
<feature type="region of interest" description="Disordered" evidence="1">
    <location>
        <begin position="23"/>
        <end position="74"/>
    </location>
</feature>
<accession>A0AAC9NMF2</accession>
<dbReference type="RefSeq" id="WP_071649910.1">
    <property type="nucleotide sequence ID" value="NZ_CP017962.1"/>
</dbReference>
<keyword evidence="2" id="KW-0732">Signal</keyword>
<proteinExistence type="predicted"/>
<sequence length="143" mass="16113">MKKLILLAGLLFIITALAACGDNEQSTDTADNEGNESTATEDENQNSDTEKPEDKEVTNGNTENNEEAADIDLTKLPEYSPIKNHIDLDAHHPVVVEDNEGKRIILFRNEKNQEKYKSIFIKEEERVKIIDLDKGEIFNGLLK</sequence>
<evidence type="ECO:0008006" key="5">
    <source>
        <dbReference type="Google" id="ProtNLM"/>
    </source>
</evidence>